<accession>A0A7W8MT90</accession>
<evidence type="ECO:0000313" key="2">
    <source>
        <dbReference type="EMBL" id="MBB5323157.1"/>
    </source>
</evidence>
<dbReference type="SMART" id="SM01245">
    <property type="entry name" value="Jag_N"/>
    <property type="match status" value="1"/>
</dbReference>
<dbReference type="Pfam" id="PF14804">
    <property type="entry name" value="Jag_N"/>
    <property type="match status" value="1"/>
</dbReference>
<protein>
    <recommendedName>
        <fullName evidence="1">RNA-binding protein KhpB N-terminal domain-containing protein</fullName>
    </recommendedName>
</protein>
<dbReference type="Pfam" id="PF20250">
    <property type="entry name" value="FapA_N"/>
    <property type="match status" value="1"/>
</dbReference>
<dbReference type="AlphaFoldDB" id="A0A7W8MT90"/>
<name>A0A7W8MT90_9BACL</name>
<dbReference type="PANTHER" id="PTHR38032">
    <property type="entry name" value="POLYMERASE-RELATED"/>
    <property type="match status" value="1"/>
</dbReference>
<dbReference type="InterPro" id="IPR005646">
    <property type="entry name" value="FapA"/>
</dbReference>
<feature type="domain" description="RNA-binding protein KhpB N-terminal" evidence="1">
    <location>
        <begin position="5"/>
        <end position="56"/>
    </location>
</feature>
<dbReference type="RefSeq" id="WP_183250926.1">
    <property type="nucleotide sequence ID" value="NZ_JACHEP010000001.1"/>
</dbReference>
<dbReference type="Proteomes" id="UP000520011">
    <property type="component" value="Unassembled WGS sequence"/>
</dbReference>
<sequence length="645" mass="71838">MESVISKGSTVDEAIRLGLEQLQATREQVLIEVIQAEKKRMFGLVSQEAVVKITKISPAQPEQPQAKVWLKDGKLFYECSPTERPTITKGTGIMLFRNGKEVNDTITIEEGDEFEVYVEEEEKIDAVWSITVDSQKMQAILTVEPAVRRRYVLNDLPPTKHMHLNAQLQTEVEHTITYEEVANKLKQLRIVHGVNDDKIKEALQANEKVSVVIAEGTPPQEGRDGWVELKVGADQSKKPKVRQDGTVDYRETEIISSVQEGEVIAIIHPPELGIPGRRVTGELIPTRDTFPVHVHLGKGVTISADGTSLVATQSGRPQIVEKGRTVIASIIPKLVHQGDVDLSTGNIRFKGDVEITGNVQDGMEVEAVGSVVVFQNVNRAKIQAQQSILIHHNLIGGTVVSGEQKIVIAELTALLNDIRQQLEKMILALQQLIMFSKLEEKDIYIIVKKLLETKFHSLAEAVKKYETACQNKKDVLDETWVEISDRLQTCFMAEKPNHFHYLESFADLLRQINEFMSQYEQTDAMDSVELSYALNSIIHCSGDVIVSGKGCYNCNIYAGGKLMIDGILRGGEVYAQKGIQVKEVGSSFGIKTILAVPKGETIRMNNVWEGTVIQIGKKVYTFLETRKGICARWDEETDAIQLGSC</sequence>
<dbReference type="InterPro" id="IPR032782">
    <property type="entry name" value="KhpB_N"/>
</dbReference>
<dbReference type="InterPro" id="IPR046866">
    <property type="entry name" value="FapA_N"/>
</dbReference>
<dbReference type="InterPro" id="IPR038247">
    <property type="entry name" value="Jag_N_dom_sf"/>
</dbReference>
<keyword evidence="3" id="KW-1185">Reference proteome</keyword>
<reference evidence="2 3" key="1">
    <citation type="submission" date="2020-08" db="EMBL/GenBank/DDBJ databases">
        <title>Genomic Encyclopedia of Type Strains, Phase IV (KMG-IV): sequencing the most valuable type-strain genomes for metagenomic binning, comparative biology and taxonomic classification.</title>
        <authorList>
            <person name="Goeker M."/>
        </authorList>
    </citation>
    <scope>NUCLEOTIDE SEQUENCE [LARGE SCALE GENOMIC DNA]</scope>
    <source>
        <strain evidence="2 3">DSM 16325</strain>
    </source>
</reference>
<organism evidence="2 3">
    <name type="scientific">Anoxybacteroides tepidamans</name>
    <dbReference type="NCBI Taxonomy" id="265948"/>
    <lineage>
        <taxon>Bacteria</taxon>
        <taxon>Bacillati</taxon>
        <taxon>Bacillota</taxon>
        <taxon>Bacilli</taxon>
        <taxon>Bacillales</taxon>
        <taxon>Anoxybacillaceae</taxon>
        <taxon>Anoxybacteroides</taxon>
    </lineage>
</organism>
<comment type="caution">
    <text evidence="2">The sequence shown here is derived from an EMBL/GenBank/DDBJ whole genome shotgun (WGS) entry which is preliminary data.</text>
</comment>
<evidence type="ECO:0000259" key="1">
    <source>
        <dbReference type="SMART" id="SM01245"/>
    </source>
</evidence>
<proteinExistence type="predicted"/>
<evidence type="ECO:0000313" key="3">
    <source>
        <dbReference type="Proteomes" id="UP000520011"/>
    </source>
</evidence>
<dbReference type="Pfam" id="PF03961">
    <property type="entry name" value="FapA"/>
    <property type="match status" value="2"/>
</dbReference>
<dbReference type="EMBL" id="JACHEP010000001">
    <property type="protein sequence ID" value="MBB5323157.1"/>
    <property type="molecule type" value="Genomic_DNA"/>
</dbReference>
<dbReference type="Gene3D" id="3.30.30.80">
    <property type="entry name" value="probable RNA-binding protein from clostridium symbiosum atcc 14940"/>
    <property type="match status" value="1"/>
</dbReference>
<dbReference type="PANTHER" id="PTHR38032:SF1">
    <property type="entry name" value="RNA-BINDING PROTEIN KHPB N-TERMINAL DOMAIN-CONTAINING PROTEIN"/>
    <property type="match status" value="1"/>
</dbReference>
<gene>
    <name evidence="2" type="ORF">HNQ34_000234</name>
</gene>
<dbReference type="InterPro" id="IPR046865">
    <property type="entry name" value="FapA_b_solenoid"/>
</dbReference>